<proteinExistence type="predicted"/>
<accession>A0A8T0H7C0</accession>
<protein>
    <submittedName>
        <fullName evidence="1">Uncharacterized protein</fullName>
    </submittedName>
</protein>
<keyword evidence="2" id="KW-1185">Reference proteome</keyword>
<dbReference type="AlphaFoldDB" id="A0A8T0H7C0"/>
<comment type="caution">
    <text evidence="1">The sequence shown here is derived from an EMBL/GenBank/DDBJ whole genome shotgun (WGS) entry which is preliminary data.</text>
</comment>
<organism evidence="1 2">
    <name type="scientific">Ceratodon purpureus</name>
    <name type="common">Fire moss</name>
    <name type="synonym">Dicranum purpureum</name>
    <dbReference type="NCBI Taxonomy" id="3225"/>
    <lineage>
        <taxon>Eukaryota</taxon>
        <taxon>Viridiplantae</taxon>
        <taxon>Streptophyta</taxon>
        <taxon>Embryophyta</taxon>
        <taxon>Bryophyta</taxon>
        <taxon>Bryophytina</taxon>
        <taxon>Bryopsida</taxon>
        <taxon>Dicranidae</taxon>
        <taxon>Pseudoditrichales</taxon>
        <taxon>Ditrichaceae</taxon>
        <taxon>Ceratodon</taxon>
    </lineage>
</organism>
<name>A0A8T0H7C0_CERPU</name>
<gene>
    <name evidence="1" type="ORF">KC19_7G123600</name>
</gene>
<dbReference type="EMBL" id="CM026428">
    <property type="protein sequence ID" value="KAG0567283.1"/>
    <property type="molecule type" value="Genomic_DNA"/>
</dbReference>
<evidence type="ECO:0000313" key="1">
    <source>
        <dbReference type="EMBL" id="KAG0567283.1"/>
    </source>
</evidence>
<dbReference type="Proteomes" id="UP000822688">
    <property type="component" value="Chromosome 7"/>
</dbReference>
<sequence length="105" mass="12085">MTKYVKFGSEGKHLPRPQIKMEPVHMDAFKKSFPDLGRGVLLQLFSFCCKTLITNLLQMRPPRSSQQFHQRMLVHDAWAPPMLRTSALIESPSVFCKWNCPGLLL</sequence>
<evidence type="ECO:0000313" key="2">
    <source>
        <dbReference type="Proteomes" id="UP000822688"/>
    </source>
</evidence>
<reference evidence="1" key="1">
    <citation type="submission" date="2020-06" db="EMBL/GenBank/DDBJ databases">
        <title>WGS assembly of Ceratodon purpureus strain R40.</title>
        <authorList>
            <person name="Carey S.B."/>
            <person name="Jenkins J."/>
            <person name="Shu S."/>
            <person name="Lovell J.T."/>
            <person name="Sreedasyam A."/>
            <person name="Maumus F."/>
            <person name="Tiley G.P."/>
            <person name="Fernandez-Pozo N."/>
            <person name="Barry K."/>
            <person name="Chen C."/>
            <person name="Wang M."/>
            <person name="Lipzen A."/>
            <person name="Daum C."/>
            <person name="Saski C.A."/>
            <person name="Payton A.C."/>
            <person name="Mcbreen J.C."/>
            <person name="Conrad R.E."/>
            <person name="Kollar L.M."/>
            <person name="Olsson S."/>
            <person name="Huttunen S."/>
            <person name="Landis J.B."/>
            <person name="Wickett N.J."/>
            <person name="Johnson M.G."/>
            <person name="Rensing S.A."/>
            <person name="Grimwood J."/>
            <person name="Schmutz J."/>
            <person name="Mcdaniel S.F."/>
        </authorList>
    </citation>
    <scope>NUCLEOTIDE SEQUENCE</scope>
    <source>
        <strain evidence="1">R40</strain>
    </source>
</reference>